<dbReference type="Pfam" id="PF00005">
    <property type="entry name" value="ABC_tran"/>
    <property type="match status" value="1"/>
</dbReference>
<feature type="domain" description="ABC transmembrane type-1" evidence="9">
    <location>
        <begin position="36"/>
        <end position="330"/>
    </location>
</feature>
<dbReference type="EMBL" id="BMPP01000003">
    <property type="protein sequence ID" value="GGK17098.1"/>
    <property type="molecule type" value="Genomic_DNA"/>
</dbReference>
<dbReference type="PROSITE" id="PS50893">
    <property type="entry name" value="ABC_TRANSPORTER_2"/>
    <property type="match status" value="1"/>
</dbReference>
<dbReference type="InterPro" id="IPR036640">
    <property type="entry name" value="ABC1_TM_sf"/>
</dbReference>
<dbReference type="InterPro" id="IPR003439">
    <property type="entry name" value="ABC_transporter-like_ATP-bd"/>
</dbReference>
<dbReference type="CDD" id="cd18564">
    <property type="entry name" value="ABC_6TM_exporter_like"/>
    <property type="match status" value="1"/>
</dbReference>
<keyword evidence="5 7" id="KW-1133">Transmembrane helix</keyword>
<feature type="domain" description="ABC transporter" evidence="8">
    <location>
        <begin position="364"/>
        <end position="598"/>
    </location>
</feature>
<comment type="subcellular location">
    <subcellularLocation>
        <location evidence="1">Cell membrane</location>
        <topology evidence="1">Multi-pass membrane protein</topology>
    </subcellularLocation>
</comment>
<dbReference type="InterPro" id="IPR039421">
    <property type="entry name" value="Type_1_exporter"/>
</dbReference>
<comment type="caution">
    <text evidence="10">The sequence shown here is derived from an EMBL/GenBank/DDBJ whole genome shotgun (WGS) entry which is preliminary data.</text>
</comment>
<dbReference type="PROSITE" id="PS50929">
    <property type="entry name" value="ABC_TM1F"/>
    <property type="match status" value="1"/>
</dbReference>
<protein>
    <submittedName>
        <fullName evidence="10">Protein-tyrosine-phosphatase</fullName>
    </submittedName>
</protein>
<dbReference type="PANTHER" id="PTHR24221:SF468">
    <property type="entry name" value="ABC TRANSPORTER"/>
    <property type="match status" value="1"/>
</dbReference>
<dbReference type="InterPro" id="IPR017871">
    <property type="entry name" value="ABC_transporter-like_CS"/>
</dbReference>
<evidence type="ECO:0000259" key="8">
    <source>
        <dbReference type="PROSITE" id="PS50893"/>
    </source>
</evidence>
<sequence length="614" mass="67133">MGSGPTGQLRQALPSLLRITRRFWPYIRKERGLAGGALGAMLLGVFIRLLEPWPLKVLVDSVLIRPPQPVTVPGFGTLSTSAVIAAVAVSVVIIVGLRALTAYASTVGFAVVANRVLTAIRTDLYAHLQRLSLSFHSTARSGELTSRVIGDVGMLRDVVVTAALPMLGSVLILVGMIAVLFVMRWELALLALVPLPILLIRSSQLSNRIREVSRKQRKREGAMASTVTETMSAIKVVQALSLEAAFLRAFGQQNSKNLKESAKSARLSAGLERSVDVLIAVSTALVMWFGARLVLRQELSPGDLLVFLTYLKNAFKPVQDFAKYTGRLAKASAAGERILEVLDRVPDVRDLPDAVPAPVFRGHVRFENVHFGYDRKRPFLRGLHLEIQPGQQVAVVGMSGAGKSTILALLLRLYDPTSGRVTIDGHDLPEYTLESLRSQISVVLQENLLFAASLHDNIAYARPDATRQEVREAAQLANADEFIMALPDGYDTVVGERGQTLSGGQRQRIAVARAALRRTPLLILDEPTNGLDRENEQLVMQALSELTRGRTSIFVTHNLQHASQADLIVYLEEGRVLERGSHSELLALGGRYAALYRSQSEAIAWEDESHAVPR</sequence>
<evidence type="ECO:0000313" key="11">
    <source>
        <dbReference type="Proteomes" id="UP000647587"/>
    </source>
</evidence>
<dbReference type="InterPro" id="IPR003593">
    <property type="entry name" value="AAA+_ATPase"/>
</dbReference>
<evidence type="ECO:0000256" key="5">
    <source>
        <dbReference type="ARBA" id="ARBA00022989"/>
    </source>
</evidence>
<keyword evidence="6 7" id="KW-0472">Membrane</keyword>
<dbReference type="Proteomes" id="UP000647587">
    <property type="component" value="Unassembled WGS sequence"/>
</dbReference>
<organism evidence="10 11">
    <name type="scientific">Deinococcus malanensis</name>
    <dbReference type="NCBI Taxonomy" id="1706855"/>
    <lineage>
        <taxon>Bacteria</taxon>
        <taxon>Thermotogati</taxon>
        <taxon>Deinococcota</taxon>
        <taxon>Deinococci</taxon>
        <taxon>Deinococcales</taxon>
        <taxon>Deinococcaceae</taxon>
        <taxon>Deinococcus</taxon>
    </lineage>
</organism>
<evidence type="ECO:0000256" key="2">
    <source>
        <dbReference type="ARBA" id="ARBA00022692"/>
    </source>
</evidence>
<gene>
    <name evidence="10" type="ORF">GCM10008955_08240</name>
</gene>
<dbReference type="Pfam" id="PF00664">
    <property type="entry name" value="ABC_membrane"/>
    <property type="match status" value="1"/>
</dbReference>
<dbReference type="PANTHER" id="PTHR24221">
    <property type="entry name" value="ATP-BINDING CASSETTE SUB-FAMILY B"/>
    <property type="match status" value="1"/>
</dbReference>
<keyword evidence="4" id="KW-0067">ATP-binding</keyword>
<dbReference type="InterPro" id="IPR027417">
    <property type="entry name" value="P-loop_NTPase"/>
</dbReference>
<feature type="transmembrane region" description="Helical" evidence="7">
    <location>
        <begin position="70"/>
        <end position="97"/>
    </location>
</feature>
<name>A0ABQ2EMD8_9DEIO</name>
<dbReference type="PROSITE" id="PS00211">
    <property type="entry name" value="ABC_TRANSPORTER_1"/>
    <property type="match status" value="1"/>
</dbReference>
<dbReference type="RefSeq" id="WP_189004852.1">
    <property type="nucleotide sequence ID" value="NZ_BMPP01000003.1"/>
</dbReference>
<dbReference type="InterPro" id="IPR011527">
    <property type="entry name" value="ABC1_TM_dom"/>
</dbReference>
<reference evidence="11" key="1">
    <citation type="journal article" date="2019" name="Int. J. Syst. Evol. Microbiol.">
        <title>The Global Catalogue of Microorganisms (GCM) 10K type strain sequencing project: providing services to taxonomists for standard genome sequencing and annotation.</title>
        <authorList>
            <consortium name="The Broad Institute Genomics Platform"/>
            <consortium name="The Broad Institute Genome Sequencing Center for Infectious Disease"/>
            <person name="Wu L."/>
            <person name="Ma J."/>
        </authorList>
    </citation>
    <scope>NUCLEOTIDE SEQUENCE [LARGE SCALE GENOMIC DNA]</scope>
    <source>
        <strain evidence="11">JCM 30331</strain>
    </source>
</reference>
<accession>A0ABQ2EMD8</accession>
<feature type="transmembrane region" description="Helical" evidence="7">
    <location>
        <begin position="32"/>
        <end position="50"/>
    </location>
</feature>
<proteinExistence type="predicted"/>
<evidence type="ECO:0000256" key="4">
    <source>
        <dbReference type="ARBA" id="ARBA00022840"/>
    </source>
</evidence>
<evidence type="ECO:0000256" key="1">
    <source>
        <dbReference type="ARBA" id="ARBA00004651"/>
    </source>
</evidence>
<evidence type="ECO:0000256" key="6">
    <source>
        <dbReference type="ARBA" id="ARBA00023136"/>
    </source>
</evidence>
<evidence type="ECO:0000259" key="9">
    <source>
        <dbReference type="PROSITE" id="PS50929"/>
    </source>
</evidence>
<dbReference type="Gene3D" id="3.40.50.300">
    <property type="entry name" value="P-loop containing nucleotide triphosphate hydrolases"/>
    <property type="match status" value="1"/>
</dbReference>
<dbReference type="SMART" id="SM00382">
    <property type="entry name" value="AAA"/>
    <property type="match status" value="1"/>
</dbReference>
<keyword evidence="2 7" id="KW-0812">Transmembrane</keyword>
<evidence type="ECO:0000313" key="10">
    <source>
        <dbReference type="EMBL" id="GGK17098.1"/>
    </source>
</evidence>
<evidence type="ECO:0000256" key="7">
    <source>
        <dbReference type="SAM" id="Phobius"/>
    </source>
</evidence>
<dbReference type="SUPFAM" id="SSF90123">
    <property type="entry name" value="ABC transporter transmembrane region"/>
    <property type="match status" value="1"/>
</dbReference>
<keyword evidence="3" id="KW-0547">Nucleotide-binding</keyword>
<dbReference type="Gene3D" id="1.20.1560.10">
    <property type="entry name" value="ABC transporter type 1, transmembrane domain"/>
    <property type="match status" value="1"/>
</dbReference>
<keyword evidence="11" id="KW-1185">Reference proteome</keyword>
<evidence type="ECO:0000256" key="3">
    <source>
        <dbReference type="ARBA" id="ARBA00022741"/>
    </source>
</evidence>
<dbReference type="SUPFAM" id="SSF52540">
    <property type="entry name" value="P-loop containing nucleoside triphosphate hydrolases"/>
    <property type="match status" value="1"/>
</dbReference>
<feature type="transmembrane region" description="Helical" evidence="7">
    <location>
        <begin position="158"/>
        <end position="181"/>
    </location>
</feature>